<evidence type="ECO:0000259" key="3">
    <source>
        <dbReference type="PROSITE" id="PS51166"/>
    </source>
</evidence>
<feature type="region of interest" description="Disordered" evidence="1">
    <location>
        <begin position="1033"/>
        <end position="1053"/>
    </location>
</feature>
<dbReference type="Gene3D" id="1.10.510.10">
    <property type="entry name" value="Transferase(Phosphotransferase) domain 1"/>
    <property type="match status" value="1"/>
</dbReference>
<dbReference type="Gene3D" id="2.60.40.10">
    <property type="entry name" value="Immunoglobulins"/>
    <property type="match status" value="1"/>
</dbReference>
<keyword evidence="4" id="KW-0808">Transferase</keyword>
<gene>
    <name evidence="4" type="ORF">AK812_SmicGene38873</name>
</gene>
<dbReference type="InterPro" id="IPR002044">
    <property type="entry name" value="CBM20"/>
</dbReference>
<dbReference type="Proteomes" id="UP000186817">
    <property type="component" value="Unassembled WGS sequence"/>
</dbReference>
<proteinExistence type="predicted"/>
<keyword evidence="5" id="KW-1185">Reference proteome</keyword>
<reference evidence="4 5" key="1">
    <citation type="submission" date="2016-02" db="EMBL/GenBank/DDBJ databases">
        <title>Genome analysis of coral dinoflagellate symbionts highlights evolutionary adaptations to a symbiotic lifestyle.</title>
        <authorList>
            <person name="Aranda M."/>
            <person name="Li Y."/>
            <person name="Liew Y.J."/>
            <person name="Baumgarten S."/>
            <person name="Simakov O."/>
            <person name="Wilson M."/>
            <person name="Piel J."/>
            <person name="Ashoor H."/>
            <person name="Bougouffa S."/>
            <person name="Bajic V.B."/>
            <person name="Ryu T."/>
            <person name="Ravasi T."/>
            <person name="Bayer T."/>
            <person name="Micklem G."/>
            <person name="Kim H."/>
            <person name="Bhak J."/>
            <person name="Lajeunesse T.C."/>
            <person name="Voolstra C.R."/>
        </authorList>
    </citation>
    <scope>NUCLEOTIDE SEQUENCE [LARGE SCALE GENOMIC DNA]</scope>
    <source>
        <strain evidence="4 5">CCMP2467</strain>
    </source>
</reference>
<dbReference type="GO" id="GO:0004672">
    <property type="term" value="F:protein kinase activity"/>
    <property type="evidence" value="ECO:0007669"/>
    <property type="project" value="InterPro"/>
</dbReference>
<dbReference type="SUPFAM" id="SSF49452">
    <property type="entry name" value="Starch-binding domain-like"/>
    <property type="match status" value="1"/>
</dbReference>
<organism evidence="4 5">
    <name type="scientific">Symbiodinium microadriaticum</name>
    <name type="common">Dinoflagellate</name>
    <name type="synonym">Zooxanthella microadriatica</name>
    <dbReference type="NCBI Taxonomy" id="2951"/>
    <lineage>
        <taxon>Eukaryota</taxon>
        <taxon>Sar</taxon>
        <taxon>Alveolata</taxon>
        <taxon>Dinophyceae</taxon>
        <taxon>Suessiales</taxon>
        <taxon>Symbiodiniaceae</taxon>
        <taxon>Symbiodinium</taxon>
    </lineage>
</organism>
<dbReference type="CDD" id="cd05467">
    <property type="entry name" value="CBM20"/>
    <property type="match status" value="1"/>
</dbReference>
<feature type="region of interest" description="Disordered" evidence="1">
    <location>
        <begin position="169"/>
        <end position="188"/>
    </location>
</feature>
<feature type="region of interest" description="Disordered" evidence="1">
    <location>
        <begin position="472"/>
        <end position="498"/>
    </location>
</feature>
<comment type="caution">
    <text evidence="4">The sequence shown here is derived from an EMBL/GenBank/DDBJ whole genome shotgun (WGS) entry which is preliminary data.</text>
</comment>
<feature type="compositionally biased region" description="Polar residues" evidence="1">
    <location>
        <begin position="488"/>
        <end position="498"/>
    </location>
</feature>
<dbReference type="InterPro" id="IPR011009">
    <property type="entry name" value="Kinase-like_dom_sf"/>
</dbReference>
<dbReference type="PROSITE" id="PS50011">
    <property type="entry name" value="PROTEIN_KINASE_DOM"/>
    <property type="match status" value="1"/>
</dbReference>
<dbReference type="InterPro" id="IPR013784">
    <property type="entry name" value="Carb-bd-like_fold"/>
</dbReference>
<dbReference type="Pfam" id="PF00686">
    <property type="entry name" value="CBM_20"/>
    <property type="match status" value="1"/>
</dbReference>
<evidence type="ECO:0000259" key="2">
    <source>
        <dbReference type="PROSITE" id="PS50011"/>
    </source>
</evidence>
<evidence type="ECO:0000256" key="1">
    <source>
        <dbReference type="SAM" id="MobiDB-lite"/>
    </source>
</evidence>
<dbReference type="InterPro" id="IPR029063">
    <property type="entry name" value="SAM-dependent_MTases_sf"/>
</dbReference>
<dbReference type="PANTHER" id="PTHR24347">
    <property type="entry name" value="SERINE/THREONINE-PROTEIN KINASE"/>
    <property type="match status" value="1"/>
</dbReference>
<dbReference type="PROSITE" id="PS51166">
    <property type="entry name" value="CBM20"/>
    <property type="match status" value="1"/>
</dbReference>
<feature type="domain" description="CBM20" evidence="3">
    <location>
        <begin position="30"/>
        <end position="138"/>
    </location>
</feature>
<dbReference type="Gene3D" id="3.40.50.150">
    <property type="entry name" value="Vaccinia Virus protein VP39"/>
    <property type="match status" value="1"/>
</dbReference>
<dbReference type="AlphaFoldDB" id="A0A1Q9CCL0"/>
<dbReference type="InterPro" id="IPR000719">
    <property type="entry name" value="Prot_kinase_dom"/>
</dbReference>
<evidence type="ECO:0000313" key="5">
    <source>
        <dbReference type="Proteomes" id="UP000186817"/>
    </source>
</evidence>
<dbReference type="Gene3D" id="3.30.200.20">
    <property type="entry name" value="Phosphorylase Kinase, domain 1"/>
    <property type="match status" value="1"/>
</dbReference>
<feature type="domain" description="Protein kinase" evidence="2">
    <location>
        <begin position="728"/>
        <end position="1115"/>
    </location>
</feature>
<dbReference type="EMBL" id="LSRX01001358">
    <property type="protein sequence ID" value="OLP80674.1"/>
    <property type="molecule type" value="Genomic_DNA"/>
</dbReference>
<dbReference type="SMART" id="SM00220">
    <property type="entry name" value="S_TKc"/>
    <property type="match status" value="1"/>
</dbReference>
<protein>
    <submittedName>
        <fullName evidence="4">Serine/threonine-protein kinase</fullName>
    </submittedName>
</protein>
<dbReference type="InterPro" id="IPR013783">
    <property type="entry name" value="Ig-like_fold"/>
</dbReference>
<dbReference type="GO" id="GO:2001070">
    <property type="term" value="F:starch binding"/>
    <property type="evidence" value="ECO:0007669"/>
    <property type="project" value="InterPro"/>
</dbReference>
<dbReference type="Pfam" id="PF00069">
    <property type="entry name" value="Pkinase"/>
    <property type="match status" value="1"/>
</dbReference>
<dbReference type="SMART" id="SM01065">
    <property type="entry name" value="CBM_2"/>
    <property type="match status" value="1"/>
</dbReference>
<feature type="compositionally biased region" description="Polar residues" evidence="1">
    <location>
        <begin position="169"/>
        <end position="179"/>
    </location>
</feature>
<dbReference type="GO" id="GO:0005524">
    <property type="term" value="F:ATP binding"/>
    <property type="evidence" value="ECO:0007669"/>
    <property type="project" value="InterPro"/>
</dbReference>
<accession>A0A1Q9CCL0</accession>
<evidence type="ECO:0000313" key="4">
    <source>
        <dbReference type="EMBL" id="OLP80674.1"/>
    </source>
</evidence>
<name>A0A1Q9CCL0_SYMMI</name>
<keyword evidence="4" id="KW-0418">Kinase</keyword>
<dbReference type="SUPFAM" id="SSF53335">
    <property type="entry name" value="S-adenosyl-L-methionine-dependent methyltransferases"/>
    <property type="match status" value="1"/>
</dbReference>
<sequence length="1115" mass="121088">MLCRVVRVVQRPSVMGALGETAERGETPRGPALMPRQVSFSVKCADTRVGLHVRVVGSIGALGSWDTHKGLVLHTSASDFPVWKQTDILPLEEGAVVEYKYVICDNNGRGVRWEERVNRAVHIADLVKRDVVPPNGGVFIIENFVAYDPDELRFRSARGAFGDRRSSSARLQSKLSGEGSQIFPEGSTGGIQTTASLSDLLAPTIRERKPSKLALDCLGGYRRDSASHLGELADGGYAGAPECVSEPWVPSPQASSTGAGGDNIMVREESCSNLFSDLVDTEENIPDKSDFENKYALVGNGPLGEGTFGLVWRCTLKSGSGPHKEMAAKIVRKGRLQPRDMKYLLGDDGEVPFAAAPFGSSIMQSESNPLSRACRWLQASHACATGAAKPMAENIVFAPPRLSDLGREGTDHDLQPSFRSLPVTALPVLQQAGQAEGAAPGDSDAGGVADVAAALEKREQEIARRLAALKAASQDGDSPSGARMSGLSAPSVTPSQATAATSEFPAFAAPRLRQEKVDWEVPQSILDRLALAYDEDPQSVRRTPQQSRFAWTGVMDAARAAWIGGTQLLQYGELLPAGTEKALALMAPGLHFLPQGMPGRNHEVALELGMGRGRVGLHLFLAGATVLGVELAWQRFSLAAEASDRLSHRCPDLFSMSFLDAKFRLLRVGGPPHAFLEARHGDFLKLVTPEEVSAATLIFLHVCLPTASWPSLRQFLQLCQPGCRVLSYEDLRNIWKGQKGDFPFQDIATPALACSWAAEEGHRFYCYQRRDPNEEAIPLVWNWLTPELAEKSNVMMRNVKLHLTMKHPHICELLEYFDESSTVTLILEYCRGGDLFDAIVAQSKTTGRGFTEKQAVHATCHVLSALQYLHAQKVVHRDIKDRAFSVEPSTCQADTQVLFTRLRPKASNLHSCPGCRMDASEKRRRAAAAAEARFGQSPAAIDTKGQAKHGSVPTETDPRAADLMPAFDRAHAAAVARHKNTGEDAHHAPALRKAKRAVQESLERGDNLTLSSLHMLKGVGHWVVGQLRENLTARPEGAPDAPPAKKRKAEAAPTPNSFTWWYISRAGKRVETRNDAEMTGPPGAEVFRVSILHASGRMEKAWLPDAKAPAQSPHG</sequence>
<dbReference type="OrthoDB" id="412753at2759"/>
<dbReference type="SUPFAM" id="SSF56112">
    <property type="entry name" value="Protein kinase-like (PK-like)"/>
    <property type="match status" value="1"/>
</dbReference>